<protein>
    <submittedName>
        <fullName evidence="1">Uncharacterized protein</fullName>
    </submittedName>
</protein>
<comment type="caution">
    <text evidence="1">The sequence shown here is derived from an EMBL/GenBank/DDBJ whole genome shotgun (WGS) entry which is preliminary data.</text>
</comment>
<dbReference type="AlphaFoldDB" id="A0A6G4VEE8"/>
<dbReference type="Proteomes" id="UP000472335">
    <property type="component" value="Unassembled WGS sequence"/>
</dbReference>
<accession>A0A6G4VEE8</accession>
<evidence type="ECO:0000313" key="2">
    <source>
        <dbReference type="Proteomes" id="UP000472335"/>
    </source>
</evidence>
<evidence type="ECO:0000313" key="1">
    <source>
        <dbReference type="EMBL" id="NGO12177.1"/>
    </source>
</evidence>
<reference evidence="1 2" key="1">
    <citation type="submission" date="2020-02" db="EMBL/GenBank/DDBJ databases">
        <title>Whole-genome analyses of novel actinobacteria.</title>
        <authorList>
            <person name="Sahin N."/>
            <person name="Gencbay T."/>
        </authorList>
    </citation>
    <scope>NUCLEOTIDE SEQUENCE [LARGE SCALE GENOMIC DNA]</scope>
    <source>
        <strain evidence="1 2">HC44</strain>
    </source>
</reference>
<gene>
    <name evidence="1" type="ORF">G5C60_32375</name>
</gene>
<sequence>MAGGRTGDQGAAGILNIALRLAVKYHAWGPDGSGAAHGSLTEAARVALGTAITGLGL</sequence>
<dbReference type="EMBL" id="JAAKZY010000130">
    <property type="protein sequence ID" value="NGO12177.1"/>
    <property type="molecule type" value="Genomic_DNA"/>
</dbReference>
<organism evidence="1 2">
    <name type="scientific">Streptomyces scabichelini</name>
    <dbReference type="NCBI Taxonomy" id="2711217"/>
    <lineage>
        <taxon>Bacteria</taxon>
        <taxon>Bacillati</taxon>
        <taxon>Actinomycetota</taxon>
        <taxon>Actinomycetes</taxon>
        <taxon>Kitasatosporales</taxon>
        <taxon>Streptomycetaceae</taxon>
        <taxon>Streptomyces</taxon>
    </lineage>
</organism>
<keyword evidence="2" id="KW-1185">Reference proteome</keyword>
<proteinExistence type="predicted"/>
<dbReference type="RefSeq" id="WP_165264572.1">
    <property type="nucleotide sequence ID" value="NZ_JAAKZY010000130.1"/>
</dbReference>
<name>A0A6G4VEE8_9ACTN</name>